<dbReference type="Proteomes" id="UP000230233">
    <property type="component" value="Chromosome II"/>
</dbReference>
<dbReference type="InterPro" id="IPR012885">
    <property type="entry name" value="F-box_Sdz-33"/>
</dbReference>
<dbReference type="PANTHER" id="PTHR21503:SF8">
    <property type="entry name" value="F-BOX ASSOCIATED DOMAIN-CONTAINING PROTEIN-RELATED"/>
    <property type="match status" value="1"/>
</dbReference>
<gene>
    <name evidence="2" type="primary">Cnig_chr_II.g4768</name>
    <name evidence="2" type="ORF">B9Z55_004768</name>
</gene>
<comment type="caution">
    <text evidence="2">The sequence shown here is derived from an EMBL/GenBank/DDBJ whole genome shotgun (WGS) entry which is preliminary data.</text>
</comment>
<dbReference type="Pfam" id="PF07735">
    <property type="entry name" value="FBA_2"/>
    <property type="match status" value="2"/>
</dbReference>
<evidence type="ECO:0000313" key="3">
    <source>
        <dbReference type="Proteomes" id="UP000230233"/>
    </source>
</evidence>
<evidence type="ECO:0000313" key="2">
    <source>
        <dbReference type="EMBL" id="PIC44386.1"/>
    </source>
</evidence>
<dbReference type="AlphaFoldDB" id="A0A2G5UYQ2"/>
<sequence>METCVQEAHTKETNICLCLNGESSYIHCFGEGVRIFCGSQLIESPNVEIVTSLDIAPWLNPKLSAVQNTIEVCRRVRKILNPCSYFGISLTLNNLDSLDIPRILAIPHLMPRRRIMVIGSEIDKAQLDLIMEEGPEVRDVLLDVKKIPDNYHHKNAFKFSSFICTDSRWVQIESLLSFRNRMVVALNNNPFTIVDINRLIKQWINGDCDMFAHLVLNYTGPRETGLMDVLFDGLVTLELHRGGTLFYLLLNPKLSAMENTIEVCERIRKMLNPCKVFDISLDMDKLDPLSMQQVLAVPHLMPRQGIIVRGAEIDTEQLDLIMEEGSDDRDIFLYVKKIPDNYYHENAFKFLSFYYTDSRLMKIESLLSIRNRIYVGLNNCPFTPEDINRLIKQWINGDCDMFEQLELKYTGSKADTKVTFFDGLVTLEMHHGGRFLFLFSIAESSTLRKLKILSLYCTKNWMKFLAIPIKEKYIHPKMPVVIGKVEYQILQMLNSKKKFQDEIVEKRESNPRDPNIFEMEENIREIDGQLIRKGVDLDSKIPILRQF</sequence>
<dbReference type="EMBL" id="PDUG01000002">
    <property type="protein sequence ID" value="PIC44386.1"/>
    <property type="molecule type" value="Genomic_DNA"/>
</dbReference>
<dbReference type="PANTHER" id="PTHR21503">
    <property type="entry name" value="F-BOX-CONTAINING HYPOTHETICAL PROTEIN C.ELEGANS"/>
    <property type="match status" value="1"/>
</dbReference>
<dbReference type="OrthoDB" id="5909801at2759"/>
<accession>A0A2G5UYQ2</accession>
<name>A0A2G5UYQ2_9PELO</name>
<feature type="domain" description="Sdz-33 F-box" evidence="1">
    <location>
        <begin position="159"/>
        <end position="214"/>
    </location>
</feature>
<feature type="domain" description="Sdz-33 F-box" evidence="1">
    <location>
        <begin position="348"/>
        <end position="407"/>
    </location>
</feature>
<keyword evidence="3" id="KW-1185">Reference proteome</keyword>
<protein>
    <recommendedName>
        <fullName evidence="1">Sdz-33 F-box domain-containing protein</fullName>
    </recommendedName>
</protein>
<reference evidence="3" key="1">
    <citation type="submission" date="2017-10" db="EMBL/GenBank/DDBJ databases">
        <title>Rapid genome shrinkage in a self-fertile nematode reveals novel sperm competition proteins.</title>
        <authorList>
            <person name="Yin D."/>
            <person name="Schwarz E.M."/>
            <person name="Thomas C.G."/>
            <person name="Felde R.L."/>
            <person name="Korf I.F."/>
            <person name="Cutter A.D."/>
            <person name="Schartner C.M."/>
            <person name="Ralston E.J."/>
            <person name="Meyer B.J."/>
            <person name="Haag E.S."/>
        </authorList>
    </citation>
    <scope>NUCLEOTIDE SEQUENCE [LARGE SCALE GENOMIC DNA]</scope>
    <source>
        <strain evidence="3">JU1422</strain>
    </source>
</reference>
<organism evidence="2 3">
    <name type="scientific">Caenorhabditis nigoni</name>
    <dbReference type="NCBI Taxonomy" id="1611254"/>
    <lineage>
        <taxon>Eukaryota</taxon>
        <taxon>Metazoa</taxon>
        <taxon>Ecdysozoa</taxon>
        <taxon>Nematoda</taxon>
        <taxon>Chromadorea</taxon>
        <taxon>Rhabditida</taxon>
        <taxon>Rhabditina</taxon>
        <taxon>Rhabditomorpha</taxon>
        <taxon>Rhabditoidea</taxon>
        <taxon>Rhabditidae</taxon>
        <taxon>Peloderinae</taxon>
        <taxon>Caenorhabditis</taxon>
    </lineage>
</organism>
<evidence type="ECO:0000259" key="1">
    <source>
        <dbReference type="Pfam" id="PF07735"/>
    </source>
</evidence>
<proteinExistence type="predicted"/>